<organism evidence="1 2">
    <name type="scientific">Taxus chinensis</name>
    <name type="common">Chinese yew</name>
    <name type="synonym">Taxus wallichiana var. chinensis</name>
    <dbReference type="NCBI Taxonomy" id="29808"/>
    <lineage>
        <taxon>Eukaryota</taxon>
        <taxon>Viridiplantae</taxon>
        <taxon>Streptophyta</taxon>
        <taxon>Embryophyta</taxon>
        <taxon>Tracheophyta</taxon>
        <taxon>Spermatophyta</taxon>
        <taxon>Pinopsida</taxon>
        <taxon>Pinidae</taxon>
        <taxon>Conifers II</taxon>
        <taxon>Cupressales</taxon>
        <taxon>Taxaceae</taxon>
        <taxon>Taxus</taxon>
    </lineage>
</organism>
<protein>
    <submittedName>
        <fullName evidence="1">Uncharacterized protein</fullName>
    </submittedName>
</protein>
<dbReference type="Proteomes" id="UP000824469">
    <property type="component" value="Unassembled WGS sequence"/>
</dbReference>
<evidence type="ECO:0000313" key="1">
    <source>
        <dbReference type="EMBL" id="KAH9317311.1"/>
    </source>
</evidence>
<feature type="non-terminal residue" evidence="1">
    <location>
        <position position="133"/>
    </location>
</feature>
<proteinExistence type="predicted"/>
<feature type="non-terminal residue" evidence="1">
    <location>
        <position position="1"/>
    </location>
</feature>
<comment type="caution">
    <text evidence="1">The sequence shown here is derived from an EMBL/GenBank/DDBJ whole genome shotgun (WGS) entry which is preliminary data.</text>
</comment>
<sequence>MLGQNLRSPKMGFLVPICYGHMVQSMGVSAFSAIRVPRVPGGPDCPSTNFLCSANWRFGTSGPRFPLPSPDLLSSLRPIGQSRTCVLCPFVTVKPGKIFSFFQPRSGISLLSPRVCGQMSLCFTGHLEAFRPI</sequence>
<keyword evidence="2" id="KW-1185">Reference proteome</keyword>
<name>A0AA38G6S8_TAXCH</name>
<accession>A0AA38G6S8</accession>
<dbReference type="AlphaFoldDB" id="A0AA38G6S8"/>
<gene>
    <name evidence="1" type="ORF">KI387_019080</name>
</gene>
<reference evidence="1 2" key="1">
    <citation type="journal article" date="2021" name="Nat. Plants">
        <title>The Taxus genome provides insights into paclitaxel biosynthesis.</title>
        <authorList>
            <person name="Xiong X."/>
            <person name="Gou J."/>
            <person name="Liao Q."/>
            <person name="Li Y."/>
            <person name="Zhou Q."/>
            <person name="Bi G."/>
            <person name="Li C."/>
            <person name="Du R."/>
            <person name="Wang X."/>
            <person name="Sun T."/>
            <person name="Guo L."/>
            <person name="Liang H."/>
            <person name="Lu P."/>
            <person name="Wu Y."/>
            <person name="Zhang Z."/>
            <person name="Ro D.K."/>
            <person name="Shang Y."/>
            <person name="Huang S."/>
            <person name="Yan J."/>
        </authorList>
    </citation>
    <scope>NUCLEOTIDE SEQUENCE [LARGE SCALE GENOMIC DNA]</scope>
    <source>
        <strain evidence="1">Ta-2019</strain>
    </source>
</reference>
<evidence type="ECO:0000313" key="2">
    <source>
        <dbReference type="Proteomes" id="UP000824469"/>
    </source>
</evidence>
<dbReference type="EMBL" id="JAHRHJ020000004">
    <property type="protein sequence ID" value="KAH9317311.1"/>
    <property type="molecule type" value="Genomic_DNA"/>
</dbReference>